<gene>
    <name evidence="1" type="ORF">TSPGSL018_21730</name>
</gene>
<dbReference type="EMBL" id="GBEZ01009688">
    <property type="protein sequence ID" value="JAC75920.1"/>
    <property type="molecule type" value="Transcribed_RNA"/>
</dbReference>
<sequence>FLDVLFQQLRRRAREGWHVQAVNRARSTLLKRDLLRSLSGVAQVT</sequence>
<accession>A0A061RZ04</accession>
<protein>
    <submittedName>
        <fullName evidence="1">Uncharacterized protein</fullName>
    </submittedName>
</protein>
<proteinExistence type="predicted"/>
<dbReference type="AlphaFoldDB" id="A0A061RZ04"/>
<reference evidence="1" key="1">
    <citation type="submission" date="2014-05" db="EMBL/GenBank/DDBJ databases">
        <title>The transcriptome of the halophilic microalga Tetraselmis sp. GSL018 isolated from the Great Salt Lake, Utah.</title>
        <authorList>
            <person name="Jinkerson R.E."/>
            <person name="D'Adamo S."/>
            <person name="Posewitz M.C."/>
        </authorList>
    </citation>
    <scope>NUCLEOTIDE SEQUENCE</scope>
    <source>
        <strain evidence="1">GSL018</strain>
    </source>
</reference>
<evidence type="ECO:0000313" key="1">
    <source>
        <dbReference type="EMBL" id="JAC75920.1"/>
    </source>
</evidence>
<feature type="non-terminal residue" evidence="1">
    <location>
        <position position="1"/>
    </location>
</feature>
<name>A0A061RZ04_9CHLO</name>
<organism evidence="1">
    <name type="scientific">Tetraselmis sp. GSL018</name>
    <dbReference type="NCBI Taxonomy" id="582737"/>
    <lineage>
        <taxon>Eukaryota</taxon>
        <taxon>Viridiplantae</taxon>
        <taxon>Chlorophyta</taxon>
        <taxon>core chlorophytes</taxon>
        <taxon>Chlorodendrophyceae</taxon>
        <taxon>Chlorodendrales</taxon>
        <taxon>Chlorodendraceae</taxon>
        <taxon>Tetraselmis</taxon>
    </lineage>
</organism>